<evidence type="ECO:0000256" key="1">
    <source>
        <dbReference type="ARBA" id="ARBA00007374"/>
    </source>
</evidence>
<dbReference type="InterPro" id="IPR005522">
    <property type="entry name" value="IPK"/>
</dbReference>
<dbReference type="InterPro" id="IPR038286">
    <property type="entry name" value="IPK_sf"/>
</dbReference>
<gene>
    <name evidence="5" type="ORF">BV898_19825</name>
</gene>
<evidence type="ECO:0000313" key="6">
    <source>
        <dbReference type="Proteomes" id="UP000192578"/>
    </source>
</evidence>
<dbReference type="EMBL" id="MTYJ01000788">
    <property type="protein sequence ID" value="OWA55438.1"/>
    <property type="molecule type" value="Genomic_DNA"/>
</dbReference>
<keyword evidence="2 4" id="KW-0808">Transferase</keyword>
<dbReference type="GO" id="GO:0032958">
    <property type="term" value="P:inositol phosphate biosynthetic process"/>
    <property type="evidence" value="ECO:0007669"/>
    <property type="project" value="InterPro"/>
</dbReference>
<dbReference type="PANTHER" id="PTHR12400">
    <property type="entry name" value="INOSITOL POLYPHOSPHATE KINASE"/>
    <property type="match status" value="1"/>
</dbReference>
<dbReference type="GO" id="GO:0046854">
    <property type="term" value="P:phosphatidylinositol phosphate biosynthetic process"/>
    <property type="evidence" value="ECO:0007669"/>
    <property type="project" value="TreeGrafter"/>
</dbReference>
<keyword evidence="6" id="KW-1185">Reference proteome</keyword>
<dbReference type="GO" id="GO:0005737">
    <property type="term" value="C:cytoplasm"/>
    <property type="evidence" value="ECO:0007669"/>
    <property type="project" value="TreeGrafter"/>
</dbReference>
<dbReference type="AlphaFoldDB" id="A0A9X6NM60"/>
<evidence type="ECO:0000313" key="5">
    <source>
        <dbReference type="EMBL" id="OWA55438.1"/>
    </source>
</evidence>
<dbReference type="OrthoDB" id="2573163at2759"/>
<dbReference type="GO" id="GO:0000828">
    <property type="term" value="F:inositol hexakisphosphate kinase activity"/>
    <property type="evidence" value="ECO:0007669"/>
    <property type="project" value="TreeGrafter"/>
</dbReference>
<dbReference type="Gene3D" id="3.30.470.160">
    <property type="entry name" value="Inositol polyphosphate kinase"/>
    <property type="match status" value="1"/>
</dbReference>
<keyword evidence="3 4" id="KW-0418">Kinase</keyword>
<dbReference type="GO" id="GO:0005634">
    <property type="term" value="C:nucleus"/>
    <property type="evidence" value="ECO:0007669"/>
    <property type="project" value="TreeGrafter"/>
</dbReference>
<name>A0A9X6NM60_HYPEX</name>
<reference evidence="6" key="1">
    <citation type="submission" date="2017-01" db="EMBL/GenBank/DDBJ databases">
        <title>Comparative genomics of anhydrobiosis in the tardigrade Hypsibius dujardini.</title>
        <authorList>
            <person name="Yoshida Y."/>
            <person name="Koutsovoulos G."/>
            <person name="Laetsch D."/>
            <person name="Stevens L."/>
            <person name="Kumar S."/>
            <person name="Horikawa D."/>
            <person name="Ishino K."/>
            <person name="Komine S."/>
            <person name="Tomita M."/>
            <person name="Blaxter M."/>
            <person name="Arakawa K."/>
        </authorList>
    </citation>
    <scope>NUCLEOTIDE SEQUENCE [LARGE SCALE GENOMIC DNA]</scope>
    <source>
        <strain evidence="6">Z151</strain>
    </source>
</reference>
<dbReference type="EC" id="2.7.-.-" evidence="4"/>
<dbReference type="Pfam" id="PF03770">
    <property type="entry name" value="IPK"/>
    <property type="match status" value="1"/>
</dbReference>
<protein>
    <recommendedName>
        <fullName evidence="4">Kinase</fullName>
        <ecNumber evidence="4">2.7.-.-</ecNumber>
    </recommendedName>
</protein>
<sequence length="158" mass="17389">VYQAEVDGYKTWNKYFGRGLSVDGFKTALHDFLFNGRRFLHELIPDILTQLRQLSQVVRSLDGFRFYSSSLLIMYEGAPTCGPSEESEQVAPPATSISSSGAGLTVDVKMIDFAHSSLPTSNASAVRHRGPDTGYLFGLDNLIRLLEELLSSTVPLTV</sequence>
<dbReference type="PANTHER" id="PTHR12400:SF21">
    <property type="entry name" value="KINASE"/>
    <property type="match status" value="1"/>
</dbReference>
<comment type="caution">
    <text evidence="5">The sequence shown here is derived from an EMBL/GenBank/DDBJ whole genome shotgun (WGS) entry which is preliminary data.</text>
</comment>
<proteinExistence type="inferred from homology"/>
<organism evidence="5 6">
    <name type="scientific">Hypsibius exemplaris</name>
    <name type="common">Freshwater tardigrade</name>
    <dbReference type="NCBI Taxonomy" id="2072580"/>
    <lineage>
        <taxon>Eukaryota</taxon>
        <taxon>Metazoa</taxon>
        <taxon>Ecdysozoa</taxon>
        <taxon>Tardigrada</taxon>
        <taxon>Eutardigrada</taxon>
        <taxon>Parachela</taxon>
        <taxon>Hypsibioidea</taxon>
        <taxon>Hypsibiidae</taxon>
        <taxon>Hypsibius</taxon>
    </lineage>
</organism>
<evidence type="ECO:0000256" key="4">
    <source>
        <dbReference type="RuleBase" id="RU363090"/>
    </source>
</evidence>
<evidence type="ECO:0000256" key="2">
    <source>
        <dbReference type="ARBA" id="ARBA00022679"/>
    </source>
</evidence>
<accession>A0A9X6NM60</accession>
<dbReference type="SUPFAM" id="SSF56104">
    <property type="entry name" value="SAICAR synthase-like"/>
    <property type="match status" value="1"/>
</dbReference>
<comment type="similarity">
    <text evidence="1 4">Belongs to the inositol phosphokinase (IPK) family.</text>
</comment>
<evidence type="ECO:0000256" key="3">
    <source>
        <dbReference type="ARBA" id="ARBA00022777"/>
    </source>
</evidence>
<dbReference type="Proteomes" id="UP000192578">
    <property type="component" value="Unassembled WGS sequence"/>
</dbReference>
<feature type="non-terminal residue" evidence="5">
    <location>
        <position position="1"/>
    </location>
</feature>